<organism evidence="8 9">
    <name type="scientific">Zestomonas carbonaria</name>
    <dbReference type="NCBI Taxonomy" id="2762745"/>
    <lineage>
        <taxon>Bacteria</taxon>
        <taxon>Pseudomonadati</taxon>
        <taxon>Pseudomonadota</taxon>
        <taxon>Gammaproteobacteria</taxon>
        <taxon>Pseudomonadales</taxon>
        <taxon>Pseudomonadaceae</taxon>
        <taxon>Zestomonas</taxon>
    </lineage>
</organism>
<evidence type="ECO:0000256" key="5">
    <source>
        <dbReference type="ARBA" id="ARBA00023136"/>
    </source>
</evidence>
<dbReference type="Gene3D" id="1.10.3730.20">
    <property type="match status" value="1"/>
</dbReference>
<evidence type="ECO:0000256" key="1">
    <source>
        <dbReference type="ARBA" id="ARBA00004651"/>
    </source>
</evidence>
<accession>A0A7U7I9I6</accession>
<feature type="transmembrane region" description="Helical" evidence="6">
    <location>
        <begin position="35"/>
        <end position="55"/>
    </location>
</feature>
<proteinExistence type="predicted"/>
<sequence length="308" mass="32593">MKRQALRADLLMLITAMIWGSAFVAQRMGMDHIGPYLYSGLRFVLGSLVLLPLLLLRRPAGSAPQPLNRGLWLGGGLMGLALALGINLQQVGLLFTSVTNSGFITGLYVIIVPLLGLLLGQRTGLGTWLGASLAVVGMFLLSVGENFHVASGDWLQLAGAFVWGAHVLLVSFFASRYDPIRLSAIQFAVCAVISLLLAVVFEDIQWAAIREAAPAIIYGGLISVGIGYTLQVIAQKDAIASHAAIILSLEAVFAAIAGALFLSESLQARGYLGCTLMLIGMLVAQLWPRRVQAPEADATPAARTTPGS</sequence>
<dbReference type="AlphaFoldDB" id="A0A7U7I9I6"/>
<dbReference type="SUPFAM" id="SSF103481">
    <property type="entry name" value="Multidrug resistance efflux transporter EmrE"/>
    <property type="match status" value="2"/>
</dbReference>
<feature type="transmembrane region" description="Helical" evidence="6">
    <location>
        <begin position="182"/>
        <end position="201"/>
    </location>
</feature>
<feature type="domain" description="EamA" evidence="7">
    <location>
        <begin position="7"/>
        <end position="142"/>
    </location>
</feature>
<dbReference type="InterPro" id="IPR051258">
    <property type="entry name" value="Diverse_Substrate_Transporter"/>
</dbReference>
<feature type="transmembrane region" description="Helical" evidence="6">
    <location>
        <begin position="98"/>
        <end position="118"/>
    </location>
</feature>
<dbReference type="GO" id="GO:0005886">
    <property type="term" value="C:plasma membrane"/>
    <property type="evidence" value="ECO:0007669"/>
    <property type="project" value="UniProtKB-SubCell"/>
</dbReference>
<keyword evidence="2" id="KW-1003">Cell membrane</keyword>
<evidence type="ECO:0000313" key="9">
    <source>
        <dbReference type="Proteomes" id="UP000583387"/>
    </source>
</evidence>
<evidence type="ECO:0000256" key="3">
    <source>
        <dbReference type="ARBA" id="ARBA00022692"/>
    </source>
</evidence>
<dbReference type="InterPro" id="IPR000620">
    <property type="entry name" value="EamA_dom"/>
</dbReference>
<evidence type="ECO:0000256" key="4">
    <source>
        <dbReference type="ARBA" id="ARBA00022989"/>
    </source>
</evidence>
<name>A0A7U7I9I6_9GAMM</name>
<feature type="transmembrane region" description="Helical" evidence="6">
    <location>
        <begin position="154"/>
        <end position="175"/>
    </location>
</feature>
<gene>
    <name evidence="8" type="ORF">PSEWESI4_02610</name>
</gene>
<comment type="caution">
    <text evidence="8">The sequence shown here is derived from an EMBL/GenBank/DDBJ whole genome shotgun (WGS) entry which is preliminary data.</text>
</comment>
<reference evidence="8 9" key="1">
    <citation type="submission" date="2020-08" db="EMBL/GenBank/DDBJ databases">
        <authorList>
            <person name="Criscuolo A."/>
        </authorList>
    </citation>
    <scope>NUCLEOTIDE SEQUENCE [LARGE SCALE GENOMIC DNA]</scope>
    <source>
        <strain evidence="8">CIP111764</strain>
    </source>
</reference>
<dbReference type="Proteomes" id="UP000583387">
    <property type="component" value="Unassembled WGS sequence"/>
</dbReference>
<dbReference type="EMBL" id="CAJFCI010000052">
    <property type="protein sequence ID" value="CAD5108325.1"/>
    <property type="molecule type" value="Genomic_DNA"/>
</dbReference>
<feature type="transmembrane region" description="Helical" evidence="6">
    <location>
        <begin position="67"/>
        <end position="86"/>
    </location>
</feature>
<feature type="domain" description="EamA" evidence="7">
    <location>
        <begin position="151"/>
        <end position="283"/>
    </location>
</feature>
<comment type="subcellular location">
    <subcellularLocation>
        <location evidence="1">Cell membrane</location>
        <topology evidence="1">Multi-pass membrane protein</topology>
    </subcellularLocation>
</comment>
<evidence type="ECO:0000256" key="6">
    <source>
        <dbReference type="SAM" id="Phobius"/>
    </source>
</evidence>
<feature type="transmembrane region" description="Helical" evidence="6">
    <location>
        <begin position="242"/>
        <end position="262"/>
    </location>
</feature>
<keyword evidence="9" id="KW-1185">Reference proteome</keyword>
<dbReference type="Pfam" id="PF00892">
    <property type="entry name" value="EamA"/>
    <property type="match status" value="2"/>
</dbReference>
<protein>
    <recommendedName>
        <fullName evidence="7">EamA domain-containing protein</fullName>
    </recommendedName>
</protein>
<evidence type="ECO:0000259" key="7">
    <source>
        <dbReference type="Pfam" id="PF00892"/>
    </source>
</evidence>
<keyword evidence="4 6" id="KW-1133">Transmembrane helix</keyword>
<dbReference type="PANTHER" id="PTHR42920:SF5">
    <property type="entry name" value="EAMA DOMAIN-CONTAINING PROTEIN"/>
    <property type="match status" value="1"/>
</dbReference>
<dbReference type="PANTHER" id="PTHR42920">
    <property type="entry name" value="OS03G0707200 PROTEIN-RELATED"/>
    <property type="match status" value="1"/>
</dbReference>
<feature type="transmembrane region" description="Helical" evidence="6">
    <location>
        <begin position="268"/>
        <end position="287"/>
    </location>
</feature>
<feature type="transmembrane region" description="Helical" evidence="6">
    <location>
        <begin position="125"/>
        <end position="142"/>
    </location>
</feature>
<dbReference type="InterPro" id="IPR037185">
    <property type="entry name" value="EmrE-like"/>
</dbReference>
<feature type="transmembrane region" description="Helical" evidence="6">
    <location>
        <begin position="213"/>
        <end position="230"/>
    </location>
</feature>
<keyword evidence="3 6" id="KW-0812">Transmembrane</keyword>
<evidence type="ECO:0000313" key="8">
    <source>
        <dbReference type="EMBL" id="CAD5108325.1"/>
    </source>
</evidence>
<keyword evidence="5 6" id="KW-0472">Membrane</keyword>
<evidence type="ECO:0000256" key="2">
    <source>
        <dbReference type="ARBA" id="ARBA00022475"/>
    </source>
</evidence>